<evidence type="ECO:0000313" key="3">
    <source>
        <dbReference type="Proteomes" id="UP000784880"/>
    </source>
</evidence>
<keyword evidence="3" id="KW-1185">Reference proteome</keyword>
<organism evidence="2 3">
    <name type="scientific">Evansella tamaricis</name>
    <dbReference type="NCBI Taxonomy" id="2069301"/>
    <lineage>
        <taxon>Bacteria</taxon>
        <taxon>Bacillati</taxon>
        <taxon>Bacillota</taxon>
        <taxon>Bacilli</taxon>
        <taxon>Bacillales</taxon>
        <taxon>Bacillaceae</taxon>
        <taxon>Evansella</taxon>
    </lineage>
</organism>
<keyword evidence="1" id="KW-0472">Membrane</keyword>
<sequence length="86" mass="9885">MKHKQQDPLEKERFLRSKLDEYHVDVPDFPMKSEKTKGDRLIAFLASPTENPLEKLILTVNGVTMLKLAPIGLVMGLTILQFLIFF</sequence>
<protein>
    <submittedName>
        <fullName evidence="2">Uncharacterized protein</fullName>
    </submittedName>
</protein>
<keyword evidence="1" id="KW-1133">Transmembrane helix</keyword>
<evidence type="ECO:0000313" key="2">
    <source>
        <dbReference type="EMBL" id="MBU9714906.1"/>
    </source>
</evidence>
<keyword evidence="1" id="KW-0812">Transmembrane</keyword>
<dbReference type="RefSeq" id="WP_217069731.1">
    <property type="nucleotide sequence ID" value="NZ_JAHQCS010000188.1"/>
</dbReference>
<feature type="transmembrane region" description="Helical" evidence="1">
    <location>
        <begin position="65"/>
        <end position="85"/>
    </location>
</feature>
<gene>
    <name evidence="2" type="ORF">KS419_24480</name>
</gene>
<dbReference type="Proteomes" id="UP000784880">
    <property type="component" value="Unassembled WGS sequence"/>
</dbReference>
<accession>A0ABS6JMK9</accession>
<reference evidence="2 3" key="1">
    <citation type="submission" date="2021-06" db="EMBL/GenBank/DDBJ databases">
        <title>Bacillus sp. RD4P76, an endophyte from a halophyte.</title>
        <authorList>
            <person name="Sun J.-Q."/>
        </authorList>
    </citation>
    <scope>NUCLEOTIDE SEQUENCE [LARGE SCALE GENOMIC DNA]</scope>
    <source>
        <strain evidence="2 3">CGMCC 1.15917</strain>
    </source>
</reference>
<proteinExistence type="predicted"/>
<dbReference type="EMBL" id="JAHQCS010000188">
    <property type="protein sequence ID" value="MBU9714906.1"/>
    <property type="molecule type" value="Genomic_DNA"/>
</dbReference>
<name>A0ABS6JMK9_9BACI</name>
<evidence type="ECO:0000256" key="1">
    <source>
        <dbReference type="SAM" id="Phobius"/>
    </source>
</evidence>
<comment type="caution">
    <text evidence="2">The sequence shown here is derived from an EMBL/GenBank/DDBJ whole genome shotgun (WGS) entry which is preliminary data.</text>
</comment>